<dbReference type="Pfam" id="PF21196">
    <property type="entry name" value="PcrA_UvrD_tudor"/>
    <property type="match status" value="1"/>
</dbReference>
<organism evidence="1 2">
    <name type="scientific">Aduncisulcus paluster</name>
    <dbReference type="NCBI Taxonomy" id="2918883"/>
    <lineage>
        <taxon>Eukaryota</taxon>
        <taxon>Metamonada</taxon>
        <taxon>Carpediemonas-like organisms</taxon>
        <taxon>Aduncisulcus</taxon>
    </lineage>
</organism>
<dbReference type="Gene3D" id="1.10.287.610">
    <property type="entry name" value="Helix hairpin bin"/>
    <property type="match status" value="1"/>
</dbReference>
<protein>
    <recommendedName>
        <fullName evidence="3">DNA helicase</fullName>
    </recommendedName>
</protein>
<dbReference type="EMBL" id="BQXS01010409">
    <property type="protein sequence ID" value="GKT33684.1"/>
    <property type="molecule type" value="Genomic_DNA"/>
</dbReference>
<sequence>ERRLAYVGITRAEDQLYISHAYLRNQYGRTNVNLISRFIEEIPVELIDSGAGEIAKRKASEIKFKETMVKGFHLPKARETKPVDDGSLKPGTKVLHKAFGEGTVITKTGDGDKAVVTIAFNKKGIKKLQVEASNPGHVIDRLCETLDYHSEQYYNFDAPKITDADYDKLMNKLIAFETAYPELKRSDSPTQRVGGAALSAFEQVRHE</sequence>
<dbReference type="SUPFAM" id="SSF56091">
    <property type="entry name" value="DNA ligase/mRNA capping enzyme, catalytic domain"/>
    <property type="match status" value="1"/>
</dbReference>
<reference evidence="1" key="1">
    <citation type="submission" date="2022-03" db="EMBL/GenBank/DDBJ databases">
        <title>Draft genome sequence of Aduncisulcus paluster, a free-living microaerophilic Fornicata.</title>
        <authorList>
            <person name="Yuyama I."/>
            <person name="Kume K."/>
            <person name="Tamura T."/>
            <person name="Inagaki Y."/>
            <person name="Hashimoto T."/>
        </authorList>
    </citation>
    <scope>NUCLEOTIDE SEQUENCE</scope>
    <source>
        <strain evidence="1">NY0171</strain>
    </source>
</reference>
<evidence type="ECO:0008006" key="3">
    <source>
        <dbReference type="Google" id="ProtNLM"/>
    </source>
</evidence>
<dbReference type="SUPFAM" id="SSF52540">
    <property type="entry name" value="P-loop containing nucleoside triphosphate hydrolases"/>
    <property type="match status" value="1"/>
</dbReference>
<feature type="non-terminal residue" evidence="1">
    <location>
        <position position="1"/>
    </location>
</feature>
<feature type="non-terminal residue" evidence="1">
    <location>
        <position position="207"/>
    </location>
</feature>
<evidence type="ECO:0000313" key="1">
    <source>
        <dbReference type="EMBL" id="GKT33684.1"/>
    </source>
</evidence>
<gene>
    <name evidence="1" type="ORF">ADUPG1_007477</name>
</gene>
<accession>A0ABQ5KQG3</accession>
<evidence type="ECO:0000313" key="2">
    <source>
        <dbReference type="Proteomes" id="UP001057375"/>
    </source>
</evidence>
<comment type="caution">
    <text evidence="1">The sequence shown here is derived from an EMBL/GenBank/DDBJ whole genome shotgun (WGS) entry which is preliminary data.</text>
</comment>
<name>A0ABQ5KQG3_9EUKA</name>
<keyword evidence="2" id="KW-1185">Reference proteome</keyword>
<dbReference type="Proteomes" id="UP001057375">
    <property type="component" value="Unassembled WGS sequence"/>
</dbReference>
<dbReference type="InterPro" id="IPR027417">
    <property type="entry name" value="P-loop_NTPase"/>
</dbReference>
<proteinExistence type="predicted"/>
<dbReference type="Gene3D" id="3.30.160.800">
    <property type="match status" value="1"/>
</dbReference>